<dbReference type="Pfam" id="PF16455">
    <property type="entry name" value="UBD"/>
    <property type="match status" value="1"/>
</dbReference>
<evidence type="ECO:0000313" key="4">
    <source>
        <dbReference type="Proteomes" id="UP000267821"/>
    </source>
</evidence>
<dbReference type="Gene3D" id="1.20.225.20">
    <property type="entry name" value="Ub domain-containing protein, DC-UbP/UBTD2, N-terminal domain"/>
    <property type="match status" value="1"/>
</dbReference>
<name>A0A3N4LZC2_9PEZI</name>
<sequence length="309" mass="34935">MGCCISTSRDSAQDANNSTVGVSERNSAEHAEQLRPRLAAAPIRSQLSSSHIVISHRSSRRHSRALEFESQREAEGQGLRLEERVTRPLVMHIWSSRPPLKREEVMRRRVEYYDTRVTGRKEVWDILKLAVESMDNGDLATAQEILNASGITIPTGNLIHGAYDELGTRYELPEYCCSVPRNMIVSSPDIEKHTSNASESEGDVEDLEEIEKRRYDKGKRVIHGNEKTYRVIARLSDRFGPGADIPINFEKGQPVKHLIRAVMQKGNIASTEYRVKIAYLGKIRLLEHDPLPDQGWVEGHIVNALVLHK</sequence>
<gene>
    <name evidence="3" type="ORF">L211DRAFT_817823</name>
</gene>
<evidence type="ECO:0000313" key="3">
    <source>
        <dbReference type="EMBL" id="RPB28264.1"/>
    </source>
</evidence>
<dbReference type="InterPro" id="IPR039869">
    <property type="entry name" value="UBTD1/2"/>
</dbReference>
<dbReference type="InterPro" id="IPR038169">
    <property type="entry name" value="DC-UbP/UBTD2_N_sf"/>
</dbReference>
<evidence type="ECO:0000259" key="2">
    <source>
        <dbReference type="Pfam" id="PF16455"/>
    </source>
</evidence>
<organism evidence="3 4">
    <name type="scientific">Terfezia boudieri ATCC MYA-4762</name>
    <dbReference type="NCBI Taxonomy" id="1051890"/>
    <lineage>
        <taxon>Eukaryota</taxon>
        <taxon>Fungi</taxon>
        <taxon>Dikarya</taxon>
        <taxon>Ascomycota</taxon>
        <taxon>Pezizomycotina</taxon>
        <taxon>Pezizomycetes</taxon>
        <taxon>Pezizales</taxon>
        <taxon>Pezizaceae</taxon>
        <taxon>Terfezia</taxon>
    </lineage>
</organism>
<feature type="domain" description="DC-UbP/UBTD2 N-terminal" evidence="2">
    <location>
        <begin position="88"/>
        <end position="184"/>
    </location>
</feature>
<keyword evidence="4" id="KW-1185">Reference proteome</keyword>
<dbReference type="PANTHER" id="PTHR13609">
    <property type="entry name" value="UBIQUITIN DOMAIN CONTAINING 1 PROTEIN-RELATED"/>
    <property type="match status" value="1"/>
</dbReference>
<dbReference type="InterPro" id="IPR032752">
    <property type="entry name" value="DC-UbP/UBTD2_N"/>
</dbReference>
<feature type="compositionally biased region" description="Polar residues" evidence="1">
    <location>
        <begin position="1"/>
        <end position="25"/>
    </location>
</feature>
<reference evidence="3 4" key="1">
    <citation type="journal article" date="2018" name="Nat. Ecol. Evol.">
        <title>Pezizomycetes genomes reveal the molecular basis of ectomycorrhizal truffle lifestyle.</title>
        <authorList>
            <person name="Murat C."/>
            <person name="Payen T."/>
            <person name="Noel B."/>
            <person name="Kuo A."/>
            <person name="Morin E."/>
            <person name="Chen J."/>
            <person name="Kohler A."/>
            <person name="Krizsan K."/>
            <person name="Balestrini R."/>
            <person name="Da Silva C."/>
            <person name="Montanini B."/>
            <person name="Hainaut M."/>
            <person name="Levati E."/>
            <person name="Barry K.W."/>
            <person name="Belfiori B."/>
            <person name="Cichocki N."/>
            <person name="Clum A."/>
            <person name="Dockter R.B."/>
            <person name="Fauchery L."/>
            <person name="Guy J."/>
            <person name="Iotti M."/>
            <person name="Le Tacon F."/>
            <person name="Lindquist E.A."/>
            <person name="Lipzen A."/>
            <person name="Malagnac F."/>
            <person name="Mello A."/>
            <person name="Molinier V."/>
            <person name="Miyauchi S."/>
            <person name="Poulain J."/>
            <person name="Riccioni C."/>
            <person name="Rubini A."/>
            <person name="Sitrit Y."/>
            <person name="Splivallo R."/>
            <person name="Traeger S."/>
            <person name="Wang M."/>
            <person name="Zifcakova L."/>
            <person name="Wipf D."/>
            <person name="Zambonelli A."/>
            <person name="Paolocci F."/>
            <person name="Nowrousian M."/>
            <person name="Ottonello S."/>
            <person name="Baldrian P."/>
            <person name="Spatafora J.W."/>
            <person name="Henrissat B."/>
            <person name="Nagy L.G."/>
            <person name="Aury J.M."/>
            <person name="Wincker P."/>
            <person name="Grigoriev I.V."/>
            <person name="Bonfante P."/>
            <person name="Martin F.M."/>
        </authorList>
    </citation>
    <scope>NUCLEOTIDE SEQUENCE [LARGE SCALE GENOMIC DNA]</scope>
    <source>
        <strain evidence="3 4">ATCC MYA-4762</strain>
    </source>
</reference>
<feature type="region of interest" description="Disordered" evidence="1">
    <location>
        <begin position="1"/>
        <end position="33"/>
    </location>
</feature>
<dbReference type="InParanoid" id="A0A3N4LZC2"/>
<dbReference type="EMBL" id="ML121529">
    <property type="protein sequence ID" value="RPB28264.1"/>
    <property type="molecule type" value="Genomic_DNA"/>
</dbReference>
<dbReference type="STRING" id="1051890.A0A3N4LZC2"/>
<proteinExistence type="predicted"/>
<accession>A0A3N4LZC2</accession>
<dbReference type="OrthoDB" id="1640476at2759"/>
<dbReference type="Proteomes" id="UP000267821">
    <property type="component" value="Unassembled WGS sequence"/>
</dbReference>
<dbReference type="AlphaFoldDB" id="A0A3N4LZC2"/>
<evidence type="ECO:0000256" key="1">
    <source>
        <dbReference type="SAM" id="MobiDB-lite"/>
    </source>
</evidence>
<protein>
    <recommendedName>
        <fullName evidence="2">DC-UbP/UBTD2 N-terminal domain-containing protein</fullName>
    </recommendedName>
</protein>